<reference evidence="1 2" key="1">
    <citation type="submission" date="2022-11" db="EMBL/GenBank/DDBJ databases">
        <title>Minimal conservation of predation-associated metabolite biosynthetic gene clusters underscores biosynthetic potential of Myxococcota including descriptions for ten novel species: Archangium lansinium sp. nov., Myxococcus landrumus sp. nov., Nannocystis bai.</title>
        <authorList>
            <person name="Ahearne A."/>
            <person name="Stevens C."/>
            <person name="Phillips K."/>
        </authorList>
    </citation>
    <scope>NUCLEOTIDE SEQUENCE [LARGE SCALE GENOMIC DNA]</scope>
    <source>
        <strain evidence="1 2">MIWBW</strain>
    </source>
</reference>
<dbReference type="Proteomes" id="UP001207654">
    <property type="component" value="Unassembled WGS sequence"/>
</dbReference>
<protein>
    <submittedName>
        <fullName evidence="1">Uncharacterized protein</fullName>
    </submittedName>
</protein>
<dbReference type="EMBL" id="JAPNKA010000001">
    <property type="protein sequence ID" value="MCY1080282.1"/>
    <property type="molecule type" value="Genomic_DNA"/>
</dbReference>
<accession>A0ABT4AF15</accession>
<sequence length="150" mass="16551">MSDSMAARNEDYGTEAALRLMADDAERQSKDIKGRELAAKRLLTQFLALGDKQRRDSMRFDFEKQGEGVKICLPTGPSTHPDIVHVRYANGTFVVEGGPKKVNVDLAYDAYLGDYVPAQPRNEGDVPRPPLGELIYAVLKATERLPAEAS</sequence>
<gene>
    <name evidence="1" type="ORF">OV287_38105</name>
</gene>
<dbReference type="RefSeq" id="WP_267538954.1">
    <property type="nucleotide sequence ID" value="NZ_JAPNKA010000001.1"/>
</dbReference>
<comment type="caution">
    <text evidence="1">The sequence shown here is derived from an EMBL/GenBank/DDBJ whole genome shotgun (WGS) entry which is preliminary data.</text>
</comment>
<name>A0ABT4AF15_9BACT</name>
<evidence type="ECO:0000313" key="2">
    <source>
        <dbReference type="Proteomes" id="UP001207654"/>
    </source>
</evidence>
<evidence type="ECO:0000313" key="1">
    <source>
        <dbReference type="EMBL" id="MCY1080282.1"/>
    </source>
</evidence>
<keyword evidence="2" id="KW-1185">Reference proteome</keyword>
<proteinExistence type="predicted"/>
<organism evidence="1 2">
    <name type="scientific">Archangium lansingense</name>
    <dbReference type="NCBI Taxonomy" id="2995310"/>
    <lineage>
        <taxon>Bacteria</taxon>
        <taxon>Pseudomonadati</taxon>
        <taxon>Myxococcota</taxon>
        <taxon>Myxococcia</taxon>
        <taxon>Myxococcales</taxon>
        <taxon>Cystobacterineae</taxon>
        <taxon>Archangiaceae</taxon>
        <taxon>Archangium</taxon>
    </lineage>
</organism>